<dbReference type="RefSeq" id="WP_055287606.1">
    <property type="nucleotide sequence ID" value="NZ_CYYP01000025.1"/>
</dbReference>
<dbReference type="AlphaFoldDB" id="A0A174GC78"/>
<evidence type="ECO:0000256" key="1">
    <source>
        <dbReference type="ARBA" id="ARBA00009981"/>
    </source>
</evidence>
<evidence type="ECO:0000313" key="3">
    <source>
        <dbReference type="Proteomes" id="UP000095468"/>
    </source>
</evidence>
<dbReference type="EMBL" id="CYYP01000025">
    <property type="protein sequence ID" value="CUO58666.1"/>
    <property type="molecule type" value="Genomic_DNA"/>
</dbReference>
<organism evidence="2 3">
    <name type="scientific">Collinsella aerofaciens</name>
    <dbReference type="NCBI Taxonomy" id="74426"/>
    <lineage>
        <taxon>Bacteria</taxon>
        <taxon>Bacillati</taxon>
        <taxon>Actinomycetota</taxon>
        <taxon>Coriobacteriia</taxon>
        <taxon>Coriobacteriales</taxon>
        <taxon>Coriobacteriaceae</taxon>
        <taxon>Collinsella</taxon>
    </lineage>
</organism>
<dbReference type="InterPro" id="IPR036165">
    <property type="entry name" value="YefM-like_sf"/>
</dbReference>
<comment type="similarity">
    <text evidence="1">Belongs to the phD/YefM antitoxin family.</text>
</comment>
<evidence type="ECO:0000313" key="2">
    <source>
        <dbReference type="EMBL" id="CUO58666.1"/>
    </source>
</evidence>
<accession>A0A174GC78</accession>
<gene>
    <name evidence="2" type="ORF">ERS852381_01892</name>
</gene>
<sequence length="106" mass="11620">MPALQMLDNLVPISDFSHGKGSAAFSKVGDDNPVVVLKHNKPAFVIVTPDEYREAKQAEEDLTLLTLALKRMAVASDDALVSLSDVMEELGVSQDELDQMDEVEFE</sequence>
<proteinExistence type="inferred from homology"/>
<reference evidence="2 3" key="1">
    <citation type="submission" date="2015-09" db="EMBL/GenBank/DDBJ databases">
        <authorList>
            <consortium name="Pathogen Informatics"/>
        </authorList>
    </citation>
    <scope>NUCLEOTIDE SEQUENCE [LARGE SCALE GENOMIC DNA]</scope>
    <source>
        <strain evidence="2 3">2789STDY5608823</strain>
    </source>
</reference>
<dbReference type="NCBIfam" id="TIGR01552">
    <property type="entry name" value="phd_fam"/>
    <property type="match status" value="1"/>
</dbReference>
<name>A0A174GC78_9ACTN</name>
<protein>
    <submittedName>
        <fullName evidence="2">Phd_YefM</fullName>
    </submittedName>
</protein>
<dbReference type="Proteomes" id="UP000095468">
    <property type="component" value="Unassembled WGS sequence"/>
</dbReference>
<dbReference type="SUPFAM" id="SSF143120">
    <property type="entry name" value="YefM-like"/>
    <property type="match status" value="1"/>
</dbReference>